<reference evidence="1" key="1">
    <citation type="submission" date="2023-01" db="EMBL/GenBank/DDBJ databases">
        <authorList>
            <person name="Van Ghelder C."/>
            <person name="Rancurel C."/>
        </authorList>
    </citation>
    <scope>NUCLEOTIDE SEQUENCE</scope>
    <source>
        <strain evidence="1">CNCM I-4278</strain>
    </source>
</reference>
<evidence type="ECO:0000313" key="2">
    <source>
        <dbReference type="Proteomes" id="UP001152607"/>
    </source>
</evidence>
<accession>A0A9W4UVU5</accession>
<protein>
    <submittedName>
        <fullName evidence="1">Uncharacterized protein</fullName>
    </submittedName>
</protein>
<gene>
    <name evidence="1" type="ORF">PDIGIT_LOCUS15076</name>
</gene>
<comment type="caution">
    <text evidence="1">The sequence shown here is derived from an EMBL/GenBank/DDBJ whole genome shotgun (WGS) entry which is preliminary data.</text>
</comment>
<name>A0A9W4UVU5_9PLEO</name>
<dbReference type="EMBL" id="CAOQHR010000012">
    <property type="protein sequence ID" value="CAI6341876.1"/>
    <property type="molecule type" value="Genomic_DNA"/>
</dbReference>
<dbReference type="AlphaFoldDB" id="A0A9W4UVU5"/>
<organism evidence="1 2">
    <name type="scientific">Periconia digitata</name>
    <dbReference type="NCBI Taxonomy" id="1303443"/>
    <lineage>
        <taxon>Eukaryota</taxon>
        <taxon>Fungi</taxon>
        <taxon>Dikarya</taxon>
        <taxon>Ascomycota</taxon>
        <taxon>Pezizomycotina</taxon>
        <taxon>Dothideomycetes</taxon>
        <taxon>Pleosporomycetidae</taxon>
        <taxon>Pleosporales</taxon>
        <taxon>Massarineae</taxon>
        <taxon>Periconiaceae</taxon>
        <taxon>Periconia</taxon>
    </lineage>
</organism>
<sequence length="225" mass="26279">MAVVQVRFLEHFPHHLRRLCILDRQQLCQLFVLEEIGHHRPAASPLLAVLHERDVCALGYHVVCYGYIRSGGIYRASLVKEVFDGAPRVEDNDLLRSQLQAENWPVLSRPFCELEIGSLYWDLVEVSNEWQGWGTWREILGCVDAVATDEDNNDDEYNERQNKRRRCCCEHISAISRPFFIGLVVQRRLPCYIPKNLSPQCLRIRLIVFPRQKPRYAQMQPRASH</sequence>
<proteinExistence type="predicted"/>
<keyword evidence="2" id="KW-1185">Reference proteome</keyword>
<evidence type="ECO:0000313" key="1">
    <source>
        <dbReference type="EMBL" id="CAI6341876.1"/>
    </source>
</evidence>
<dbReference type="Proteomes" id="UP001152607">
    <property type="component" value="Unassembled WGS sequence"/>
</dbReference>